<reference evidence="1" key="1">
    <citation type="submission" date="2023-07" db="EMBL/GenBank/DDBJ databases">
        <title>Fictibacillus sp. isolated from freshwater pond.</title>
        <authorList>
            <person name="Kirdat K."/>
            <person name="Bhat A."/>
            <person name="Mourya A."/>
            <person name="Yadav A."/>
        </authorList>
    </citation>
    <scope>NUCLEOTIDE SEQUENCE</scope>
    <source>
        <strain evidence="1">NE201</strain>
    </source>
</reference>
<dbReference type="RefSeq" id="WP_301166384.1">
    <property type="nucleotide sequence ID" value="NZ_JAUHTR010000006.1"/>
</dbReference>
<evidence type="ECO:0008006" key="3">
    <source>
        <dbReference type="Google" id="ProtNLM"/>
    </source>
</evidence>
<dbReference type="Proteomes" id="UP001172721">
    <property type="component" value="Unassembled WGS sequence"/>
</dbReference>
<evidence type="ECO:0000313" key="1">
    <source>
        <dbReference type="EMBL" id="MDN4525345.1"/>
    </source>
</evidence>
<keyword evidence="2" id="KW-1185">Reference proteome</keyword>
<protein>
    <recommendedName>
        <fullName evidence="3">Holliday junction nuclease RuvC</fullName>
    </recommendedName>
</protein>
<dbReference type="InterPro" id="IPR036397">
    <property type="entry name" value="RNaseH_sf"/>
</dbReference>
<dbReference type="SUPFAM" id="SSF53098">
    <property type="entry name" value="Ribonuclease H-like"/>
    <property type="match status" value="1"/>
</dbReference>
<dbReference type="InterPro" id="IPR012337">
    <property type="entry name" value="RNaseH-like_sf"/>
</dbReference>
<evidence type="ECO:0000313" key="2">
    <source>
        <dbReference type="Proteomes" id="UP001172721"/>
    </source>
</evidence>
<gene>
    <name evidence="1" type="ORF">QYB97_12705</name>
</gene>
<accession>A0ABT8HX50</accession>
<name>A0ABT8HX50_9BACL</name>
<sequence length="178" mass="19806">MRDIGIDPSTKTGFVAQGLKGEVLRQKELTGVGSVDPKRMITLIDEIIAHIQPNDYICIEGFGFASQQAIQLGGIGWGIRMALARRGHKWIEVAPSQLKKFASGKGNTNKDELAVHIYKKFGFEHSSDNVRDAFVLAEIARHLRTGEVAKYEYQREVLHAILNPVPKTKKKRKAKGAK</sequence>
<dbReference type="Gene3D" id="3.30.420.10">
    <property type="entry name" value="Ribonuclease H-like superfamily/Ribonuclease H"/>
    <property type="match status" value="1"/>
</dbReference>
<organism evidence="1 2">
    <name type="scientific">Fictibacillus fluitans</name>
    <dbReference type="NCBI Taxonomy" id="3058422"/>
    <lineage>
        <taxon>Bacteria</taxon>
        <taxon>Bacillati</taxon>
        <taxon>Bacillota</taxon>
        <taxon>Bacilli</taxon>
        <taxon>Bacillales</taxon>
        <taxon>Fictibacillaceae</taxon>
        <taxon>Fictibacillus</taxon>
    </lineage>
</organism>
<dbReference type="EMBL" id="JAUHTR010000006">
    <property type="protein sequence ID" value="MDN4525345.1"/>
    <property type="molecule type" value="Genomic_DNA"/>
</dbReference>
<proteinExistence type="predicted"/>
<comment type="caution">
    <text evidence="1">The sequence shown here is derived from an EMBL/GenBank/DDBJ whole genome shotgun (WGS) entry which is preliminary data.</text>
</comment>